<keyword evidence="2" id="KW-0812">Transmembrane</keyword>
<gene>
    <name evidence="3" type="ORF">SAMN05216580_2382</name>
</gene>
<evidence type="ECO:0000313" key="3">
    <source>
        <dbReference type="EMBL" id="SDU32420.1"/>
    </source>
</evidence>
<sequence>MSQPDSPSPWRIPLVREIGIILLVKLVVLLTIKHIWFTAPTVPDNGTVRVSERLLGTPPTSPASLNEEEPR</sequence>
<evidence type="ECO:0000256" key="1">
    <source>
        <dbReference type="SAM" id="MobiDB-lite"/>
    </source>
</evidence>
<reference evidence="4" key="1">
    <citation type="submission" date="2016-10" db="EMBL/GenBank/DDBJ databases">
        <authorList>
            <person name="Varghese N."/>
            <person name="Submissions S."/>
        </authorList>
    </citation>
    <scope>NUCLEOTIDE SEQUENCE [LARGE SCALE GENOMIC DNA]</scope>
    <source>
        <strain evidence="4">CCTCC 2012022</strain>
    </source>
</reference>
<dbReference type="RefSeq" id="WP_090214740.1">
    <property type="nucleotide sequence ID" value="NZ_LT629780.1"/>
</dbReference>
<feature type="region of interest" description="Disordered" evidence="1">
    <location>
        <begin position="52"/>
        <end position="71"/>
    </location>
</feature>
<keyword evidence="2" id="KW-0472">Membrane</keyword>
<feature type="transmembrane region" description="Helical" evidence="2">
    <location>
        <begin position="12"/>
        <end position="32"/>
    </location>
</feature>
<dbReference type="OrthoDB" id="7017521at2"/>
<name>A0A1H2HKL3_9GAMM</name>
<dbReference type="InterPro" id="IPR054636">
    <property type="entry name" value="CydP"/>
</dbReference>
<dbReference type="Proteomes" id="UP000243063">
    <property type="component" value="Chromosome I"/>
</dbReference>
<keyword evidence="4" id="KW-1185">Reference proteome</keyword>
<dbReference type="STRING" id="1245526.SAMN05216580_2382"/>
<protein>
    <submittedName>
        <fullName evidence="3">Uncharacterized protein</fullName>
    </submittedName>
</protein>
<accession>A0A1H2HKL3</accession>
<evidence type="ECO:0000256" key="2">
    <source>
        <dbReference type="SAM" id="Phobius"/>
    </source>
</evidence>
<evidence type="ECO:0000313" key="4">
    <source>
        <dbReference type="Proteomes" id="UP000243063"/>
    </source>
</evidence>
<organism evidence="3 4">
    <name type="scientific">Geopseudomonas guangdongensis</name>
    <dbReference type="NCBI Taxonomy" id="1245526"/>
    <lineage>
        <taxon>Bacteria</taxon>
        <taxon>Pseudomonadati</taxon>
        <taxon>Pseudomonadota</taxon>
        <taxon>Gammaproteobacteria</taxon>
        <taxon>Pseudomonadales</taxon>
        <taxon>Pseudomonadaceae</taxon>
        <taxon>Geopseudomonas</taxon>
    </lineage>
</organism>
<dbReference type="EMBL" id="LT629780">
    <property type="protein sequence ID" value="SDU32420.1"/>
    <property type="molecule type" value="Genomic_DNA"/>
</dbReference>
<keyword evidence="2" id="KW-1133">Transmembrane helix</keyword>
<proteinExistence type="predicted"/>
<dbReference type="NCBIfam" id="NF045611">
    <property type="entry name" value="small_CydP"/>
    <property type="match status" value="1"/>
</dbReference>
<dbReference type="AlphaFoldDB" id="A0A1H2HKL3"/>